<dbReference type="AlphaFoldDB" id="A0A9N9RSW5"/>
<reference evidence="23" key="2">
    <citation type="submission" date="2022-10" db="EMBL/GenBank/DDBJ databases">
        <authorList>
            <consortium name="ENA_rothamsted_submissions"/>
            <consortium name="culmorum"/>
            <person name="King R."/>
        </authorList>
    </citation>
    <scope>NUCLEOTIDE SEQUENCE</scope>
</reference>
<name>A0A9N9RSW5_9DIPT</name>
<dbReference type="GO" id="GO:0050508">
    <property type="term" value="F:glucuronosyl-N-acetylglucosaminyl-proteoglycan 4-alpha-N-acetylglucosaminyltransferase activity"/>
    <property type="evidence" value="ECO:0007669"/>
    <property type="project" value="UniProtKB-EC"/>
</dbReference>
<feature type="transmembrane region" description="Helical" evidence="20">
    <location>
        <begin position="12"/>
        <end position="35"/>
    </location>
</feature>
<evidence type="ECO:0000256" key="11">
    <source>
        <dbReference type="ARBA" id="ARBA00022824"/>
    </source>
</evidence>
<evidence type="ECO:0000256" key="15">
    <source>
        <dbReference type="ARBA" id="ARBA00023136"/>
    </source>
</evidence>
<evidence type="ECO:0000256" key="5">
    <source>
        <dbReference type="ARBA" id="ARBA00010271"/>
    </source>
</evidence>
<comment type="similarity">
    <text evidence="5">Belongs to the glycosyltransferase 47 family.</text>
</comment>
<dbReference type="Pfam" id="PF03016">
    <property type="entry name" value="Exostosin_GT47"/>
    <property type="match status" value="1"/>
</dbReference>
<evidence type="ECO:0000256" key="20">
    <source>
        <dbReference type="SAM" id="Phobius"/>
    </source>
</evidence>
<dbReference type="GO" id="GO:0046872">
    <property type="term" value="F:metal ion binding"/>
    <property type="evidence" value="ECO:0007669"/>
    <property type="project" value="UniProtKB-KW"/>
</dbReference>
<evidence type="ECO:0000313" key="23">
    <source>
        <dbReference type="EMBL" id="CAG9804377.1"/>
    </source>
</evidence>
<dbReference type="InterPro" id="IPR004263">
    <property type="entry name" value="Exostosin"/>
</dbReference>
<dbReference type="InterPro" id="IPR029044">
    <property type="entry name" value="Nucleotide-diphossugar_trans"/>
</dbReference>
<evidence type="ECO:0000313" key="24">
    <source>
        <dbReference type="Proteomes" id="UP001153620"/>
    </source>
</evidence>
<dbReference type="GO" id="GO:0000139">
    <property type="term" value="C:Golgi membrane"/>
    <property type="evidence" value="ECO:0007669"/>
    <property type="project" value="UniProtKB-SubCell"/>
</dbReference>
<comment type="subcellular location">
    <subcellularLocation>
        <location evidence="3">Endoplasmic reticulum membrane</location>
        <topology evidence="3">Single-pass type II membrane protein</topology>
    </subcellularLocation>
    <subcellularLocation>
        <location evidence="2">Golgi apparatus membrane</location>
        <topology evidence="2">Single-pass type II membrane protein</topology>
    </subcellularLocation>
</comment>
<sequence>MVLMNKSSAIRVFLYEKVGISGGFVLAFVILVFFLNFQIKHTEILNLNNYRNVRFNKDDELSRMRNPNCSFFDCFNVYRCGNHENKISIYIYPLIEYTDSDKQSKTFITKEFYQILKTIQNSPFYTTNPQEACLFVPSIDLLNQNLIDKNLVSKALASLPFWDNGRNHILFNMLAGEAPDYSTVFDVKSADSIIVGAGFNTQTYRFGFDFSIPIYSPLLEKYERKYENQEQKTYFLISPQLNMYDYHRRLMQEIVLEDSNNNILLLQKCTQEIFEDKISSMPELIDSDIRCSFPALSPIEYPEILEHGTFCLVIRGVRLSQPSLIESLATGCIPVIVADNIILPFQEVIDWTLASISIREGDFHSITTILKAVSQTRIKEMQRQGSFLYEKYFKDIETIVLSMLEELNDRAFPHLSLPYNSWNLPHLPNAAQNPLFLPLMGSKSQGFTAVILTYDRVESLFTLIQKLSLVPSLQKILVIWNNQKKQPPNISSFPKITKPLKLIQTKANKLSNRFYPYPEIETEAVLTIDDDITMLTADELDFGFEVWREFPDRIVGFPSRTHVFENNEYKYESEWTNEISMVLTGVAFHHKYWNYLYTTSMPGNIKEYVDAHMNCEDIAMNFLVSNSTGKGPIKVTPRKKFKCHSRQCTNAEMLSADTNHMIERSECINLFTKIYGTMPLKTVEYRADPVLFRDNFPEKLKRFNDVGSL</sequence>
<evidence type="ECO:0000256" key="8">
    <source>
        <dbReference type="ARBA" id="ARBA00022679"/>
    </source>
</evidence>
<evidence type="ECO:0000259" key="21">
    <source>
        <dbReference type="Pfam" id="PF03016"/>
    </source>
</evidence>
<dbReference type="Proteomes" id="UP001153620">
    <property type="component" value="Chromosome 2"/>
</dbReference>
<comment type="cofactor">
    <cofactor evidence="1">
        <name>Mn(2+)</name>
        <dbReference type="ChEBI" id="CHEBI:29035"/>
    </cofactor>
</comment>
<evidence type="ECO:0000256" key="17">
    <source>
        <dbReference type="ARBA" id="ARBA00023180"/>
    </source>
</evidence>
<keyword evidence="16" id="KW-1015">Disulfide bond</keyword>
<evidence type="ECO:0000256" key="12">
    <source>
        <dbReference type="ARBA" id="ARBA00022968"/>
    </source>
</evidence>
<evidence type="ECO:0000256" key="19">
    <source>
        <dbReference type="ARBA" id="ARBA00069568"/>
    </source>
</evidence>
<evidence type="ECO:0000256" key="16">
    <source>
        <dbReference type="ARBA" id="ARBA00023157"/>
    </source>
</evidence>
<dbReference type="GO" id="GO:0015020">
    <property type="term" value="F:glucuronosyltransferase activity"/>
    <property type="evidence" value="ECO:0007669"/>
    <property type="project" value="UniProtKB-ARBA"/>
</dbReference>
<dbReference type="Pfam" id="PF09258">
    <property type="entry name" value="Glyco_transf_64"/>
    <property type="match status" value="1"/>
</dbReference>
<evidence type="ECO:0000256" key="7">
    <source>
        <dbReference type="ARBA" id="ARBA00022676"/>
    </source>
</evidence>
<proteinExistence type="inferred from homology"/>
<evidence type="ECO:0000256" key="4">
    <source>
        <dbReference type="ARBA" id="ARBA00004922"/>
    </source>
</evidence>
<feature type="domain" description="Glycosyl transferase 64" evidence="22">
    <location>
        <begin position="447"/>
        <end position="692"/>
    </location>
</feature>
<feature type="domain" description="Exostosin GT47" evidence="21">
    <location>
        <begin position="85"/>
        <end position="372"/>
    </location>
</feature>
<evidence type="ECO:0000256" key="13">
    <source>
        <dbReference type="ARBA" id="ARBA00022989"/>
    </source>
</evidence>
<keyword evidence="24" id="KW-1185">Reference proteome</keyword>
<keyword evidence="13 20" id="KW-1133">Transmembrane helix</keyword>
<keyword evidence="15 20" id="KW-0472">Membrane</keyword>
<keyword evidence="12" id="KW-0735">Signal-anchor</keyword>
<keyword evidence="11" id="KW-0256">Endoplasmic reticulum</keyword>
<keyword evidence="18" id="KW-0464">Manganese</keyword>
<protein>
    <recommendedName>
        <fullName evidence="19">Exostosin-2</fullName>
        <ecNumber evidence="6">2.4.1.224</ecNumber>
    </recommendedName>
</protein>
<dbReference type="InterPro" id="IPR040911">
    <property type="entry name" value="Exostosin_GT47"/>
</dbReference>
<dbReference type="PANTHER" id="PTHR48261">
    <property type="entry name" value="ACETYLGLUCOSAMINYLTRANSFERASE"/>
    <property type="match status" value="1"/>
</dbReference>
<keyword evidence="9 20" id="KW-0812">Transmembrane</keyword>
<evidence type="ECO:0000256" key="18">
    <source>
        <dbReference type="ARBA" id="ARBA00023211"/>
    </source>
</evidence>
<organism evidence="23 24">
    <name type="scientific">Chironomus riparius</name>
    <dbReference type="NCBI Taxonomy" id="315576"/>
    <lineage>
        <taxon>Eukaryota</taxon>
        <taxon>Metazoa</taxon>
        <taxon>Ecdysozoa</taxon>
        <taxon>Arthropoda</taxon>
        <taxon>Hexapoda</taxon>
        <taxon>Insecta</taxon>
        <taxon>Pterygota</taxon>
        <taxon>Neoptera</taxon>
        <taxon>Endopterygota</taxon>
        <taxon>Diptera</taxon>
        <taxon>Nematocera</taxon>
        <taxon>Chironomoidea</taxon>
        <taxon>Chironomidae</taxon>
        <taxon>Chironominae</taxon>
        <taxon>Chironomus</taxon>
    </lineage>
</organism>
<dbReference type="EMBL" id="OU895878">
    <property type="protein sequence ID" value="CAG9804377.1"/>
    <property type="molecule type" value="Genomic_DNA"/>
</dbReference>
<dbReference type="InterPro" id="IPR015338">
    <property type="entry name" value="GT64_dom"/>
</dbReference>
<dbReference type="OrthoDB" id="5954868at2759"/>
<dbReference type="SUPFAM" id="SSF53448">
    <property type="entry name" value="Nucleotide-diphospho-sugar transferases"/>
    <property type="match status" value="1"/>
</dbReference>
<keyword evidence="8" id="KW-0808">Transferase</keyword>
<evidence type="ECO:0000256" key="14">
    <source>
        <dbReference type="ARBA" id="ARBA00023034"/>
    </source>
</evidence>
<dbReference type="PANTHER" id="PTHR48261:SF5">
    <property type="entry name" value="EXOSTOSIN GLYCOSYLTRANSFERASE 2"/>
    <property type="match status" value="1"/>
</dbReference>
<accession>A0A9N9RSW5</accession>
<evidence type="ECO:0000259" key="22">
    <source>
        <dbReference type="Pfam" id="PF09258"/>
    </source>
</evidence>
<keyword evidence="17" id="KW-0325">Glycoprotein</keyword>
<gene>
    <name evidence="23" type="ORF">CHIRRI_LOCUS7267</name>
</gene>
<evidence type="ECO:0000256" key="1">
    <source>
        <dbReference type="ARBA" id="ARBA00001936"/>
    </source>
</evidence>
<evidence type="ECO:0000256" key="3">
    <source>
        <dbReference type="ARBA" id="ARBA00004648"/>
    </source>
</evidence>
<dbReference type="GO" id="GO:0015012">
    <property type="term" value="P:heparan sulfate proteoglycan biosynthetic process"/>
    <property type="evidence" value="ECO:0007669"/>
    <property type="project" value="UniProtKB-ARBA"/>
</dbReference>
<evidence type="ECO:0000256" key="2">
    <source>
        <dbReference type="ARBA" id="ARBA00004323"/>
    </source>
</evidence>
<dbReference type="EC" id="2.4.1.224" evidence="6"/>
<evidence type="ECO:0000256" key="10">
    <source>
        <dbReference type="ARBA" id="ARBA00022723"/>
    </source>
</evidence>
<keyword evidence="14" id="KW-0333">Golgi apparatus</keyword>
<evidence type="ECO:0000256" key="9">
    <source>
        <dbReference type="ARBA" id="ARBA00022692"/>
    </source>
</evidence>
<evidence type="ECO:0000256" key="6">
    <source>
        <dbReference type="ARBA" id="ARBA00012194"/>
    </source>
</evidence>
<keyword evidence="10" id="KW-0479">Metal-binding</keyword>
<dbReference type="Gene3D" id="3.90.550.10">
    <property type="entry name" value="Spore Coat Polysaccharide Biosynthesis Protein SpsA, Chain A"/>
    <property type="match status" value="1"/>
</dbReference>
<dbReference type="GO" id="GO:0005789">
    <property type="term" value="C:endoplasmic reticulum membrane"/>
    <property type="evidence" value="ECO:0007669"/>
    <property type="project" value="UniProtKB-SubCell"/>
</dbReference>
<comment type="pathway">
    <text evidence="4">Protein modification; protein glycosylation.</text>
</comment>
<reference evidence="23" key="1">
    <citation type="submission" date="2022-01" db="EMBL/GenBank/DDBJ databases">
        <authorList>
            <person name="King R."/>
        </authorList>
    </citation>
    <scope>NUCLEOTIDE SEQUENCE</scope>
</reference>
<dbReference type="FunFam" id="3.90.550.10:FF:000035">
    <property type="entry name" value="Putative Exostosin-2"/>
    <property type="match status" value="1"/>
</dbReference>
<keyword evidence="7" id="KW-0328">Glycosyltransferase</keyword>